<reference evidence="7" key="2">
    <citation type="journal article" date="2021" name="PeerJ">
        <title>Extensive microbial diversity within the chicken gut microbiome revealed by metagenomics and culture.</title>
        <authorList>
            <person name="Gilroy R."/>
            <person name="Ravi A."/>
            <person name="Getino M."/>
            <person name="Pursley I."/>
            <person name="Horton D.L."/>
            <person name="Alikhan N.F."/>
            <person name="Baker D."/>
            <person name="Gharbi K."/>
            <person name="Hall N."/>
            <person name="Watson M."/>
            <person name="Adriaenssens E.M."/>
            <person name="Foster-Nyarko E."/>
            <person name="Jarju S."/>
            <person name="Secka A."/>
            <person name="Antonio M."/>
            <person name="Oren A."/>
            <person name="Chaudhuri R.R."/>
            <person name="La Ragione R."/>
            <person name="Hildebrand F."/>
            <person name="Pallen M.J."/>
        </authorList>
    </citation>
    <scope>NUCLEOTIDE SEQUENCE</scope>
    <source>
        <strain evidence="7">CHK160-1198</strain>
    </source>
</reference>
<accession>A0A9D1MQ82</accession>
<sequence length="383" mass="40842">MLKKRYGFGTLVVACLCSGLVVLSALLYGLKVVGGDLNELTKFFRVMGSIRMGFVGDVDDKKLYSGAIDGMVNALGDPYSVYLDEEKYNALLTSTEGHFGGIGVVLGMKDNDFVVIAPLKGTPGDEAGIKSGDKILEIDGEETKGKALEEVVAKIRGNKGTPVIIKLQTANNEEVKTVTVIRSDIKLDTVSGEMRNDKIAYIRIGMFNEDTAVDFAKTFHELEASGMQALILDLRDNPGGLLTSCVKVSELLVPQGPIVSVTEKSGRTITEYSKLAEAKYPIAVLVNQGTASAAEIVAGALQDTGAGKLFGTKTFGKGSVQTVSSISNETGLKLTIAKYYTPSGRSINGIGITPDEIVEPSDFSGENQIQQAFSYLVTELQVK</sequence>
<keyword evidence="4 5" id="KW-0720">Serine protease</keyword>
<dbReference type="SUPFAM" id="SSF52096">
    <property type="entry name" value="ClpP/crotonase"/>
    <property type="match status" value="1"/>
</dbReference>
<evidence type="ECO:0000313" key="7">
    <source>
        <dbReference type="EMBL" id="HIU64291.1"/>
    </source>
</evidence>
<dbReference type="FunFam" id="2.30.42.10:FF:000063">
    <property type="entry name" value="Peptidase, S41 family"/>
    <property type="match status" value="1"/>
</dbReference>
<dbReference type="Pfam" id="PF03572">
    <property type="entry name" value="Peptidase_S41"/>
    <property type="match status" value="1"/>
</dbReference>
<name>A0A9D1MQ82_9FIRM</name>
<evidence type="ECO:0000256" key="2">
    <source>
        <dbReference type="ARBA" id="ARBA00022670"/>
    </source>
</evidence>
<comment type="similarity">
    <text evidence="1 5">Belongs to the peptidase S41A family.</text>
</comment>
<dbReference type="SMART" id="SM00245">
    <property type="entry name" value="TSPc"/>
    <property type="match status" value="1"/>
</dbReference>
<dbReference type="Gene3D" id="3.30.750.44">
    <property type="match status" value="1"/>
</dbReference>
<dbReference type="InterPro" id="IPR041489">
    <property type="entry name" value="PDZ_6"/>
</dbReference>
<evidence type="ECO:0000259" key="6">
    <source>
        <dbReference type="PROSITE" id="PS50106"/>
    </source>
</evidence>
<dbReference type="GO" id="GO:0007165">
    <property type="term" value="P:signal transduction"/>
    <property type="evidence" value="ECO:0007669"/>
    <property type="project" value="TreeGrafter"/>
</dbReference>
<dbReference type="InterPro" id="IPR001478">
    <property type="entry name" value="PDZ"/>
</dbReference>
<dbReference type="CDD" id="cd06782">
    <property type="entry name" value="cpPDZ_CPP-like"/>
    <property type="match status" value="1"/>
</dbReference>
<dbReference type="GO" id="GO:0004175">
    <property type="term" value="F:endopeptidase activity"/>
    <property type="evidence" value="ECO:0007669"/>
    <property type="project" value="TreeGrafter"/>
</dbReference>
<dbReference type="InterPro" id="IPR055210">
    <property type="entry name" value="CtpA/B_N"/>
</dbReference>
<dbReference type="NCBIfam" id="TIGR00225">
    <property type="entry name" value="prc"/>
    <property type="match status" value="1"/>
</dbReference>
<dbReference type="PANTHER" id="PTHR32060:SF30">
    <property type="entry name" value="CARBOXY-TERMINAL PROCESSING PROTEASE CTPA"/>
    <property type="match status" value="1"/>
</dbReference>
<gene>
    <name evidence="7" type="ORF">IAB06_04555</name>
</gene>
<evidence type="ECO:0000256" key="1">
    <source>
        <dbReference type="ARBA" id="ARBA00009179"/>
    </source>
</evidence>
<dbReference type="Proteomes" id="UP000824099">
    <property type="component" value="Unassembled WGS sequence"/>
</dbReference>
<dbReference type="Gene3D" id="2.30.42.10">
    <property type="match status" value="1"/>
</dbReference>
<proteinExistence type="inferred from homology"/>
<dbReference type="InterPro" id="IPR036034">
    <property type="entry name" value="PDZ_sf"/>
</dbReference>
<dbReference type="PROSITE" id="PS50106">
    <property type="entry name" value="PDZ"/>
    <property type="match status" value="1"/>
</dbReference>
<dbReference type="GO" id="GO:0006508">
    <property type="term" value="P:proteolysis"/>
    <property type="evidence" value="ECO:0007669"/>
    <property type="project" value="UniProtKB-KW"/>
</dbReference>
<protein>
    <submittedName>
        <fullName evidence="7">S41 family peptidase</fullName>
    </submittedName>
</protein>
<dbReference type="EMBL" id="DVNI01000069">
    <property type="protein sequence ID" value="HIU64291.1"/>
    <property type="molecule type" value="Genomic_DNA"/>
</dbReference>
<dbReference type="GO" id="GO:0030288">
    <property type="term" value="C:outer membrane-bounded periplasmic space"/>
    <property type="evidence" value="ECO:0007669"/>
    <property type="project" value="TreeGrafter"/>
</dbReference>
<dbReference type="SMART" id="SM00228">
    <property type="entry name" value="PDZ"/>
    <property type="match status" value="1"/>
</dbReference>
<reference evidence="7" key="1">
    <citation type="submission" date="2020-10" db="EMBL/GenBank/DDBJ databases">
        <authorList>
            <person name="Gilroy R."/>
        </authorList>
    </citation>
    <scope>NUCLEOTIDE SEQUENCE</scope>
    <source>
        <strain evidence="7">CHK160-1198</strain>
    </source>
</reference>
<dbReference type="Pfam" id="PF22694">
    <property type="entry name" value="CtpB_N-like"/>
    <property type="match status" value="1"/>
</dbReference>
<comment type="caution">
    <text evidence="7">The sequence shown here is derived from an EMBL/GenBank/DDBJ whole genome shotgun (WGS) entry which is preliminary data.</text>
</comment>
<dbReference type="PANTHER" id="PTHR32060">
    <property type="entry name" value="TAIL-SPECIFIC PROTEASE"/>
    <property type="match status" value="1"/>
</dbReference>
<dbReference type="SUPFAM" id="SSF50156">
    <property type="entry name" value="PDZ domain-like"/>
    <property type="match status" value="1"/>
</dbReference>
<evidence type="ECO:0000256" key="4">
    <source>
        <dbReference type="ARBA" id="ARBA00022825"/>
    </source>
</evidence>
<dbReference type="AlphaFoldDB" id="A0A9D1MQ82"/>
<organism evidence="7 8">
    <name type="scientific">Candidatus Avacidaminococcus intestinavium</name>
    <dbReference type="NCBI Taxonomy" id="2840684"/>
    <lineage>
        <taxon>Bacteria</taxon>
        <taxon>Bacillati</taxon>
        <taxon>Bacillota</taxon>
        <taxon>Negativicutes</taxon>
        <taxon>Acidaminococcales</taxon>
        <taxon>Acidaminococcaceae</taxon>
        <taxon>Acidaminococcaceae incertae sedis</taxon>
        <taxon>Candidatus Avacidaminococcus</taxon>
    </lineage>
</organism>
<evidence type="ECO:0000256" key="3">
    <source>
        <dbReference type="ARBA" id="ARBA00022801"/>
    </source>
</evidence>
<dbReference type="Pfam" id="PF17820">
    <property type="entry name" value="PDZ_6"/>
    <property type="match status" value="1"/>
</dbReference>
<dbReference type="CDD" id="cd07560">
    <property type="entry name" value="Peptidase_S41_CPP"/>
    <property type="match status" value="1"/>
</dbReference>
<dbReference type="InterPro" id="IPR005151">
    <property type="entry name" value="Tail-specific_protease"/>
</dbReference>
<keyword evidence="2 5" id="KW-0645">Protease</keyword>
<dbReference type="InterPro" id="IPR029045">
    <property type="entry name" value="ClpP/crotonase-like_dom_sf"/>
</dbReference>
<feature type="domain" description="PDZ" evidence="6">
    <location>
        <begin position="88"/>
        <end position="156"/>
    </location>
</feature>
<dbReference type="GO" id="GO:0008236">
    <property type="term" value="F:serine-type peptidase activity"/>
    <property type="evidence" value="ECO:0007669"/>
    <property type="project" value="UniProtKB-KW"/>
</dbReference>
<evidence type="ECO:0000313" key="8">
    <source>
        <dbReference type="Proteomes" id="UP000824099"/>
    </source>
</evidence>
<dbReference type="Gene3D" id="3.90.226.10">
    <property type="entry name" value="2-enoyl-CoA Hydratase, Chain A, domain 1"/>
    <property type="match status" value="1"/>
</dbReference>
<evidence type="ECO:0000256" key="5">
    <source>
        <dbReference type="RuleBase" id="RU004404"/>
    </source>
</evidence>
<dbReference type="InterPro" id="IPR004447">
    <property type="entry name" value="Peptidase_S41A"/>
</dbReference>
<keyword evidence="3 5" id="KW-0378">Hydrolase</keyword>